<dbReference type="EMBL" id="FPBV01000001">
    <property type="protein sequence ID" value="SFU40688.1"/>
    <property type="molecule type" value="Genomic_DNA"/>
</dbReference>
<dbReference type="NCBIfam" id="TIGR01673">
    <property type="entry name" value="holin_LLH"/>
    <property type="match status" value="1"/>
</dbReference>
<keyword evidence="2" id="KW-1133">Transmembrane helix</keyword>
<evidence type="ECO:0000256" key="1">
    <source>
        <dbReference type="SAM" id="Coils"/>
    </source>
</evidence>
<keyword evidence="2" id="KW-0812">Transmembrane</keyword>
<evidence type="ECO:0000313" key="3">
    <source>
        <dbReference type="EMBL" id="SFU40688.1"/>
    </source>
</evidence>
<gene>
    <name evidence="3" type="ORF">SAMN05421543_101493</name>
</gene>
<dbReference type="InterPro" id="IPR010026">
    <property type="entry name" value="Phage_holin_LL-H"/>
</dbReference>
<sequence length="164" mass="16874">MVDQVVSVVVNALVGVLSLALSAGAVYAVQWLKSHTQAQTLARVVQVGNLVVNAVEQAAAAGILKIPKKEAAVAWLRAWLDHEGIHLTDAQIDAIIEAAVKTLKDAGAELSGNKAADDPQARLEAAKKRLEDAQAKASAAQAEVAAAQAALEQTQREAAAGGTA</sequence>
<feature type="transmembrane region" description="Helical" evidence="2">
    <location>
        <begin position="6"/>
        <end position="29"/>
    </location>
</feature>
<proteinExistence type="predicted"/>
<keyword evidence="1" id="KW-0175">Coiled coil</keyword>
<dbReference type="Pfam" id="PF09682">
    <property type="entry name" value="Phage_holin_6_1"/>
    <property type="match status" value="1"/>
</dbReference>
<feature type="coiled-coil region" evidence="1">
    <location>
        <begin position="116"/>
        <end position="157"/>
    </location>
</feature>
<keyword evidence="4" id="KW-1185">Reference proteome</keyword>
<evidence type="ECO:0000256" key="2">
    <source>
        <dbReference type="SAM" id="Phobius"/>
    </source>
</evidence>
<organism evidence="3 4">
    <name type="scientific">Alicyclobacillus macrosporangiidus</name>
    <dbReference type="NCBI Taxonomy" id="392015"/>
    <lineage>
        <taxon>Bacteria</taxon>
        <taxon>Bacillati</taxon>
        <taxon>Bacillota</taxon>
        <taxon>Bacilli</taxon>
        <taxon>Bacillales</taxon>
        <taxon>Alicyclobacillaceae</taxon>
        <taxon>Alicyclobacillus</taxon>
    </lineage>
</organism>
<reference evidence="4" key="1">
    <citation type="submission" date="2016-10" db="EMBL/GenBank/DDBJ databases">
        <authorList>
            <person name="Varghese N."/>
        </authorList>
    </citation>
    <scope>NUCLEOTIDE SEQUENCE [LARGE SCALE GENOMIC DNA]</scope>
    <source>
        <strain evidence="4">DSM 17980</strain>
    </source>
</reference>
<accession>A0A1I7FWY0</accession>
<dbReference type="Proteomes" id="UP000183508">
    <property type="component" value="Unassembled WGS sequence"/>
</dbReference>
<dbReference type="AlphaFoldDB" id="A0A1I7FWY0"/>
<protein>
    <submittedName>
        <fullName evidence="3">Phage holin, LL-H family</fullName>
    </submittedName>
</protein>
<evidence type="ECO:0000313" key="4">
    <source>
        <dbReference type="Proteomes" id="UP000183508"/>
    </source>
</evidence>
<dbReference type="RefSeq" id="WP_074949143.1">
    <property type="nucleotide sequence ID" value="NZ_FPBV01000001.1"/>
</dbReference>
<keyword evidence="2" id="KW-0472">Membrane</keyword>
<name>A0A1I7FWY0_9BACL</name>
<dbReference type="STRING" id="392015.SAMN05421543_101493"/>